<accession>Q1Q3V2</accession>
<feature type="transmembrane region" description="Helical" evidence="1">
    <location>
        <begin position="159"/>
        <end position="180"/>
    </location>
</feature>
<dbReference type="EMBL" id="CT573071">
    <property type="protein sequence ID" value="CAJ74687.1"/>
    <property type="molecule type" value="Genomic_DNA"/>
</dbReference>
<keyword evidence="1" id="KW-1133">Transmembrane helix</keyword>
<reference evidence="2" key="2">
    <citation type="submission" date="2006-01" db="EMBL/GenBank/DDBJ databases">
        <authorList>
            <person name="Genoscope"/>
        </authorList>
    </citation>
    <scope>NUCLEOTIDE SEQUENCE</scope>
</reference>
<proteinExistence type="predicted"/>
<protein>
    <submittedName>
        <fullName evidence="2">Uncharacterized protein</fullName>
    </submittedName>
</protein>
<sequence length="181" mass="20605">MLHIVACLCVIARRQGCFGFVLNFMLCYSNLFHVSYFEFRIFFYFLPVQFWLCQLRKQSEIILIYSESHPFSSLFFFIISETFSTNLGSPSFSARFLASSLIFFTSRMSPMHSSAELHHSTHVGTLSLNMVVPHFGQSAFSSSLHISTSQPQLLHFRSIGVGVAFLILPGHLTLAIPFLLY</sequence>
<gene>
    <name evidence="2" type="ORF">kuste3924</name>
</gene>
<organism evidence="2">
    <name type="scientific">Kuenenia stuttgartiensis</name>
    <dbReference type="NCBI Taxonomy" id="174633"/>
    <lineage>
        <taxon>Bacteria</taxon>
        <taxon>Pseudomonadati</taxon>
        <taxon>Planctomycetota</taxon>
        <taxon>Candidatus Brocadiia</taxon>
        <taxon>Candidatus Brocadiales</taxon>
        <taxon>Candidatus Brocadiaceae</taxon>
        <taxon>Candidatus Kuenenia</taxon>
    </lineage>
</organism>
<keyword evidence="1" id="KW-0812">Transmembrane</keyword>
<dbReference type="AlphaFoldDB" id="Q1Q3V2"/>
<name>Q1Q3V2_KUEST</name>
<evidence type="ECO:0000313" key="2">
    <source>
        <dbReference type="EMBL" id="CAJ74687.1"/>
    </source>
</evidence>
<reference evidence="2" key="1">
    <citation type="journal article" date="2006" name="Nature">
        <title>Deciphering the evolution and metabolism of an anammox bacterium from a community genome.</title>
        <authorList>
            <person name="Strous M."/>
            <person name="Pelletier E."/>
            <person name="Mangenot S."/>
            <person name="Rattei T."/>
            <person name="Lehner A."/>
            <person name="Taylor M.W."/>
            <person name="Horn M."/>
            <person name="Daims H."/>
            <person name="Bartol-Mavel D."/>
            <person name="Wincker P."/>
            <person name="Barbe V."/>
            <person name="Fonknechten N."/>
            <person name="Vallenet D."/>
            <person name="Segurens B."/>
            <person name="Schenowitz-Truong C."/>
            <person name="Medigue C."/>
            <person name="Collingro A."/>
            <person name="Snel B."/>
            <person name="Dutilh B.E."/>
            <person name="OpDenCamp H.J.M."/>
            <person name="vanDerDrift C."/>
            <person name="Cirpus I."/>
            <person name="vanDePas-Schoonen K.T."/>
            <person name="Harhangi H.R."/>
            <person name="vanNiftrik L."/>
            <person name="Schmid M."/>
            <person name="Keltjens J."/>
            <person name="vanDeVossenberg J."/>
            <person name="Kartal B."/>
            <person name="Meier H."/>
            <person name="Frishman D."/>
            <person name="Huynen M.A."/>
            <person name="Mewes H."/>
            <person name="Weissenbach J."/>
            <person name="Jetten M.S.M."/>
            <person name="Wagner M."/>
            <person name="LePaslier D."/>
        </authorList>
    </citation>
    <scope>NUCLEOTIDE SEQUENCE</scope>
</reference>
<keyword evidence="1" id="KW-0472">Membrane</keyword>
<evidence type="ECO:0000256" key="1">
    <source>
        <dbReference type="SAM" id="Phobius"/>
    </source>
</evidence>